<name>A0A6G9XXT6_NOCBR</name>
<dbReference type="AlphaFoldDB" id="A0A6G9XXT6"/>
<reference evidence="1 2" key="1">
    <citation type="journal article" date="2019" name="ACS Chem. Biol.">
        <title>Identification and Mobilization of a Cryptic Antibiotic Biosynthesis Gene Locus from a Human-Pathogenic Nocardia Isolate.</title>
        <authorList>
            <person name="Herisse M."/>
            <person name="Ishida K."/>
            <person name="Porter J.L."/>
            <person name="Howden B."/>
            <person name="Hertweck C."/>
            <person name="Stinear T.P."/>
            <person name="Pidot S.J."/>
        </authorList>
    </citation>
    <scope>NUCLEOTIDE SEQUENCE [LARGE SCALE GENOMIC DNA]</scope>
    <source>
        <strain evidence="1 2">AUSMDU00024985</strain>
    </source>
</reference>
<proteinExistence type="predicted"/>
<dbReference type="EMBL" id="CP046171">
    <property type="protein sequence ID" value="QIS05721.1"/>
    <property type="molecule type" value="Genomic_DNA"/>
</dbReference>
<sequence>MRPNRFRGRIPRLGFHEDGALAGLRAAERLGARWLPGPVTAVRTA</sequence>
<protein>
    <submittedName>
        <fullName evidence="1">Uncharacterized protein</fullName>
    </submittedName>
</protein>
<organism evidence="1 2">
    <name type="scientific">Nocardia brasiliensis</name>
    <dbReference type="NCBI Taxonomy" id="37326"/>
    <lineage>
        <taxon>Bacteria</taxon>
        <taxon>Bacillati</taxon>
        <taxon>Actinomycetota</taxon>
        <taxon>Actinomycetes</taxon>
        <taxon>Mycobacteriales</taxon>
        <taxon>Nocardiaceae</taxon>
        <taxon>Nocardia</taxon>
    </lineage>
</organism>
<gene>
    <name evidence="1" type="ORF">F5X71_28490</name>
</gene>
<evidence type="ECO:0000313" key="2">
    <source>
        <dbReference type="Proteomes" id="UP000501705"/>
    </source>
</evidence>
<evidence type="ECO:0000313" key="1">
    <source>
        <dbReference type="EMBL" id="QIS05721.1"/>
    </source>
</evidence>
<accession>A0A6G9XXT6</accession>
<dbReference type="Proteomes" id="UP000501705">
    <property type="component" value="Chromosome"/>
</dbReference>